<name>A0AB38U970_BACT4</name>
<organism evidence="3 4">
    <name type="scientific">Bacteroides thetaiotaomicron</name>
    <dbReference type="NCBI Taxonomy" id="818"/>
    <lineage>
        <taxon>Bacteria</taxon>
        <taxon>Pseudomonadati</taxon>
        <taxon>Bacteroidota</taxon>
        <taxon>Bacteroidia</taxon>
        <taxon>Bacteroidales</taxon>
        <taxon>Bacteroidaceae</taxon>
        <taxon>Bacteroides</taxon>
    </lineage>
</organism>
<reference evidence="3" key="1">
    <citation type="submission" date="2021-06" db="EMBL/GenBank/DDBJ databases">
        <title>Interrogation of the integrated mobile genetic elements in gut-associated Bacteroides with a consensus prediction approach.</title>
        <authorList>
            <person name="Campbell D.E."/>
            <person name="Leigh J.R."/>
            <person name="Kim T."/>
            <person name="England W."/>
            <person name="Whitaker R.J."/>
            <person name="Degnan P.H."/>
        </authorList>
    </citation>
    <scope>NUCLEOTIDE SEQUENCE</scope>
    <source>
        <strain evidence="3">VPI-3443</strain>
    </source>
</reference>
<dbReference type="Gene3D" id="1.10.530.10">
    <property type="match status" value="1"/>
</dbReference>
<gene>
    <name evidence="3" type="ORF">KQP74_15915</name>
</gene>
<dbReference type="Pfam" id="PF01832">
    <property type="entry name" value="Glucosaminidase"/>
    <property type="match status" value="1"/>
</dbReference>
<dbReference type="InterPro" id="IPR051056">
    <property type="entry name" value="Glycosyl_Hydrolase_73"/>
</dbReference>
<dbReference type="PANTHER" id="PTHR33308">
    <property type="entry name" value="PEPTIDOGLYCAN HYDROLASE FLGJ"/>
    <property type="match status" value="1"/>
</dbReference>
<dbReference type="EMBL" id="CP083685">
    <property type="protein sequence ID" value="UYU89431.1"/>
    <property type="molecule type" value="Genomic_DNA"/>
</dbReference>
<evidence type="ECO:0000259" key="2">
    <source>
        <dbReference type="Pfam" id="PF01832"/>
    </source>
</evidence>
<sequence>MTVKEFVKWIYPAAKSGEISPVFVTAQAALESGWGKSAIGNNLFGITKGSSWTGAVQLVNTTEYFSRPDVTFKAPEKVLSVTKINDKRYKYSVRRFFRDYESVSECLDDHLAILKKPGYADAWPYRDDARKFAEYIVNDIGPKYATAPNYYTEMCKVIAMVEKVVKEERL</sequence>
<accession>A0AB38U970</accession>
<protein>
    <submittedName>
        <fullName evidence="3">Glucosaminidase domain-containing protein</fullName>
    </submittedName>
</protein>
<evidence type="ECO:0000313" key="3">
    <source>
        <dbReference type="EMBL" id="UYU89431.1"/>
    </source>
</evidence>
<evidence type="ECO:0000313" key="4">
    <source>
        <dbReference type="Proteomes" id="UP001162960"/>
    </source>
</evidence>
<dbReference type="GO" id="GO:0004040">
    <property type="term" value="F:amidase activity"/>
    <property type="evidence" value="ECO:0007669"/>
    <property type="project" value="InterPro"/>
</dbReference>
<feature type="domain" description="Mannosyl-glycoprotein endo-beta-N-acetylglucosamidase-like" evidence="2">
    <location>
        <begin position="12"/>
        <end position="160"/>
    </location>
</feature>
<dbReference type="AlphaFoldDB" id="A0AB38U970"/>
<dbReference type="RefSeq" id="WP_264455122.1">
    <property type="nucleotide sequence ID" value="NZ_CP083685.1"/>
</dbReference>
<dbReference type="InterPro" id="IPR002901">
    <property type="entry name" value="MGlyc_endo_b_GlcNAc-like_dom"/>
</dbReference>
<keyword evidence="1" id="KW-0378">Hydrolase</keyword>
<proteinExistence type="predicted"/>
<dbReference type="PANTHER" id="PTHR33308:SF9">
    <property type="entry name" value="PEPTIDOGLYCAN HYDROLASE FLGJ"/>
    <property type="match status" value="1"/>
</dbReference>
<dbReference type="Proteomes" id="UP001162960">
    <property type="component" value="Chromosome"/>
</dbReference>
<evidence type="ECO:0000256" key="1">
    <source>
        <dbReference type="ARBA" id="ARBA00022801"/>
    </source>
</evidence>